<dbReference type="SUPFAM" id="SSF48431">
    <property type="entry name" value="Lipovitellin-phosvitin complex, superhelical domain"/>
    <property type="match status" value="1"/>
</dbReference>
<evidence type="ECO:0000313" key="6">
    <source>
        <dbReference type="Ensembl" id="ENSORLP00015026913.1"/>
    </source>
</evidence>
<dbReference type="AlphaFoldDB" id="A0A3P9J468"/>
<dbReference type="SMART" id="SM01169">
    <property type="entry name" value="DUF1943"/>
    <property type="match status" value="1"/>
</dbReference>
<keyword evidence="1 4" id="KW-0732">Signal</keyword>
<dbReference type="PANTHER" id="PTHR13769:SF5">
    <property type="entry name" value="APOLIPOPROTEIN B-100-RELATED"/>
    <property type="match status" value="1"/>
</dbReference>
<dbReference type="GO" id="GO:0005319">
    <property type="term" value="F:lipid transporter activity"/>
    <property type="evidence" value="ECO:0007669"/>
    <property type="project" value="InterPro"/>
</dbReference>
<evidence type="ECO:0000259" key="5">
    <source>
        <dbReference type="PROSITE" id="PS51211"/>
    </source>
</evidence>
<evidence type="ECO:0000256" key="2">
    <source>
        <dbReference type="ARBA" id="ARBA00023180"/>
    </source>
</evidence>
<accession>A0A3P9J468</accession>
<protein>
    <submittedName>
        <fullName evidence="6">Apolipoprotein Bb, tandem duplicate 2</fullName>
    </submittedName>
</protein>
<proteinExistence type="predicted"/>
<evidence type="ECO:0000313" key="7">
    <source>
        <dbReference type="Proteomes" id="UP000265200"/>
    </source>
</evidence>
<dbReference type="Gene3D" id="2.20.50.20">
    <property type="entry name" value="Lipovitellin. Chain A, domain 3"/>
    <property type="match status" value="1"/>
</dbReference>
<comment type="caution">
    <text evidence="3">Lacks conserved residue(s) required for the propagation of feature annotation.</text>
</comment>
<dbReference type="PROSITE" id="PS51211">
    <property type="entry name" value="VITELLOGENIN"/>
    <property type="match status" value="1"/>
</dbReference>
<dbReference type="PANTHER" id="PTHR13769">
    <property type="entry name" value="APOLIPOPROTEIN B"/>
    <property type="match status" value="1"/>
</dbReference>
<dbReference type="SUPFAM" id="SSF56968">
    <property type="entry name" value="Lipovitellin-phosvitin complex, beta-sheet shell regions"/>
    <property type="match status" value="2"/>
</dbReference>
<reference evidence="6 7" key="2">
    <citation type="submission" date="2017-04" db="EMBL/GenBank/DDBJ databases">
        <title>CpG methylation of centromeres and impact of large insertions on vertebrate speciation.</title>
        <authorList>
            <person name="Ichikawa K."/>
            <person name="Yoshimura J."/>
            <person name="Morishita S."/>
        </authorList>
    </citation>
    <scope>NUCLEOTIDE SEQUENCE</scope>
    <source>
        <strain evidence="6 7">HSOK</strain>
    </source>
</reference>
<feature type="chain" id="PRO_5018338161" evidence="4">
    <location>
        <begin position="19"/>
        <end position="753"/>
    </location>
</feature>
<dbReference type="InterPro" id="IPR011030">
    <property type="entry name" value="Lipovitellin_superhlx_dom"/>
</dbReference>
<dbReference type="InterPro" id="IPR015819">
    <property type="entry name" value="Lipid_transp_b-sht_shell"/>
</dbReference>
<dbReference type="Ensembl" id="ENSORLT00015001690.1">
    <property type="protein sequence ID" value="ENSORLP00015026913.1"/>
    <property type="gene ID" value="ENSORLG00015008966.1"/>
</dbReference>
<keyword evidence="2" id="KW-0325">Glycoprotein</keyword>
<evidence type="ECO:0000256" key="1">
    <source>
        <dbReference type="ARBA" id="ARBA00022729"/>
    </source>
</evidence>
<reference evidence="6" key="3">
    <citation type="submission" date="2025-08" db="UniProtKB">
        <authorList>
            <consortium name="Ensembl"/>
        </authorList>
    </citation>
    <scope>IDENTIFICATION</scope>
    <source>
        <strain evidence="6">HSOK</strain>
    </source>
</reference>
<evidence type="ECO:0000256" key="4">
    <source>
        <dbReference type="SAM" id="SignalP"/>
    </source>
</evidence>
<reference evidence="6" key="4">
    <citation type="submission" date="2025-09" db="UniProtKB">
        <authorList>
            <consortium name="Ensembl"/>
        </authorList>
    </citation>
    <scope>IDENTIFICATION</scope>
    <source>
        <strain evidence="6">HSOK</strain>
    </source>
</reference>
<dbReference type="FunFam" id="2.30.230.10:FF:000003">
    <property type="entry name" value="Apolipoprotein B"/>
    <property type="match status" value="1"/>
</dbReference>
<sequence length="753" mass="83799">MGDSKLCLLLLLGTTALALDQRYKALHKYEYQYEAESLNSINGASQLQNGPRVSCKVEIEVPQTCSFIIRTSGCSLSEVADMDADGNAVFRPAVNSETFAAEMERYPLKVVVDGEYDVKLYPEDGETSTILNFKRGIVSALAVPALQEDKNKNMPTIHGKCRTSYNINAREDIITDISLNRDLSRCDKFVPIRDHNSPLALITGMHYPLSQLVRSSQTCNYKFDNEKKHMTSGSCTETHILIPFSHKGKYGVTNVGKQELTLVQVSAHNDRVFDRGDNVQDLHMEAVKDKSAIQDKEAELTLMRELVSLPDNEGERRAHLFQKLVSMVRGLTTETLSAAVPDALGVSRFLTYQVLAQCGTPECSSAIMQILRTFETTSPEVDAAIFALGFMSNPSALLINDMLQMAKFKSSKPIMYALSNVKKLIPEIHSVAEFMADELGDCTGDQDHAFLTLRVIGNMAPAVFPASPALRNAVLQCVNQPAASQQVQQAAIQAYRQIPVPQEVLLNKGNPVQQRIAAYLVLMKDPETSELTQLDDAFLNEDNDQLLNFVMSHIINILSSTDPETRQIRNKINEAMKNSVVAPYFDPMKLSSNYKLGSLESNMIYESGSYLPKEVMLDMTLKAFGFEIDMMEIGMEGKGFEPAMVALFGEEGFFPDTTLKAMYFVNENMPDAVSEMLQNIIPALKNRKKREVCEIGQNIEKLLREMKAAESPEAMVYLRLLGNELGYLKSSEIASSAQMMFDIMLKMISNDVS</sequence>
<dbReference type="Pfam" id="PF01347">
    <property type="entry name" value="Vitellogenin_N"/>
    <property type="match status" value="1"/>
</dbReference>
<reference key="1">
    <citation type="journal article" date="2007" name="Nature">
        <title>The medaka draft genome and insights into vertebrate genome evolution.</title>
        <authorList>
            <person name="Kasahara M."/>
            <person name="Naruse K."/>
            <person name="Sasaki S."/>
            <person name="Nakatani Y."/>
            <person name="Qu W."/>
            <person name="Ahsan B."/>
            <person name="Yamada T."/>
            <person name="Nagayasu Y."/>
            <person name="Doi K."/>
            <person name="Kasai Y."/>
            <person name="Jindo T."/>
            <person name="Kobayashi D."/>
            <person name="Shimada A."/>
            <person name="Toyoda A."/>
            <person name="Kuroki Y."/>
            <person name="Fujiyama A."/>
            <person name="Sasaki T."/>
            <person name="Shimizu A."/>
            <person name="Asakawa S."/>
            <person name="Shimizu N."/>
            <person name="Hashimoto S."/>
            <person name="Yang J."/>
            <person name="Lee Y."/>
            <person name="Matsushima K."/>
            <person name="Sugano S."/>
            <person name="Sakaizumi M."/>
            <person name="Narita T."/>
            <person name="Ohishi K."/>
            <person name="Haga S."/>
            <person name="Ohta F."/>
            <person name="Nomoto H."/>
            <person name="Nogata K."/>
            <person name="Morishita T."/>
            <person name="Endo T."/>
            <person name="Shin-I T."/>
            <person name="Takeda H."/>
            <person name="Morishita S."/>
            <person name="Kohara Y."/>
        </authorList>
    </citation>
    <scope>NUCLEOTIDE SEQUENCE [LARGE SCALE GENOMIC DNA]</scope>
    <source>
        <strain>Hd-rR</strain>
    </source>
</reference>
<evidence type="ECO:0000256" key="3">
    <source>
        <dbReference type="PROSITE-ProRule" id="PRU00557"/>
    </source>
</evidence>
<dbReference type="InterPro" id="IPR015255">
    <property type="entry name" value="Vitellinogen_open_b-sht"/>
</dbReference>
<dbReference type="InterPro" id="IPR052418">
    <property type="entry name" value="Apolipoprotein_B"/>
</dbReference>
<dbReference type="InterPro" id="IPR015817">
    <property type="entry name" value="Vitellinogen_open_b-sht_sub1"/>
</dbReference>
<dbReference type="Gene3D" id="1.25.10.20">
    <property type="entry name" value="Vitellinogen, superhelical"/>
    <property type="match status" value="1"/>
</dbReference>
<dbReference type="Pfam" id="PF09172">
    <property type="entry name" value="Vit_open_b-sht"/>
    <property type="match status" value="1"/>
</dbReference>
<dbReference type="InterPro" id="IPR015816">
    <property type="entry name" value="Vitellinogen_b-sht_N"/>
</dbReference>
<feature type="signal peptide" evidence="4">
    <location>
        <begin position="1"/>
        <end position="18"/>
    </location>
</feature>
<dbReference type="InterPro" id="IPR001747">
    <property type="entry name" value="Vitellogenin_N"/>
</dbReference>
<name>A0A3P9J468_ORYLA</name>
<organism evidence="6 7">
    <name type="scientific">Oryzias latipes</name>
    <name type="common">Japanese rice fish</name>
    <name type="synonym">Japanese killifish</name>
    <dbReference type="NCBI Taxonomy" id="8090"/>
    <lineage>
        <taxon>Eukaryota</taxon>
        <taxon>Metazoa</taxon>
        <taxon>Chordata</taxon>
        <taxon>Craniata</taxon>
        <taxon>Vertebrata</taxon>
        <taxon>Euteleostomi</taxon>
        <taxon>Actinopterygii</taxon>
        <taxon>Neopterygii</taxon>
        <taxon>Teleostei</taxon>
        <taxon>Neoteleostei</taxon>
        <taxon>Acanthomorphata</taxon>
        <taxon>Ovalentaria</taxon>
        <taxon>Atherinomorphae</taxon>
        <taxon>Beloniformes</taxon>
        <taxon>Adrianichthyidae</taxon>
        <taxon>Oryziinae</taxon>
        <taxon>Oryzias</taxon>
    </lineage>
</organism>
<feature type="domain" description="Vitellogenin" evidence="5">
    <location>
        <begin position="23"/>
        <end position="645"/>
    </location>
</feature>
<dbReference type="Proteomes" id="UP000265200">
    <property type="component" value="Chromosome 24"/>
</dbReference>
<dbReference type="SMART" id="SM00638">
    <property type="entry name" value="LPD_N"/>
    <property type="match status" value="1"/>
</dbReference>
<dbReference type="Gene3D" id="2.30.230.10">
    <property type="entry name" value="Lipovitellin, beta-sheet shell regions, chain A"/>
    <property type="match status" value="1"/>
</dbReference>